<comment type="similarity">
    <text evidence="1">Belongs to the glycosyl hydrolase 1 family.</text>
</comment>
<dbReference type="EC" id="3.2.1.21" evidence="2"/>
<evidence type="ECO:0000256" key="2">
    <source>
        <dbReference type="ARBA" id="ARBA00012744"/>
    </source>
</evidence>
<dbReference type="PRINTS" id="PR00131">
    <property type="entry name" value="GLHYDRLASE1"/>
</dbReference>
<reference evidence="9" key="1">
    <citation type="submission" date="2020-01" db="EMBL/GenBank/DDBJ databases">
        <title>Draft genome sequence of the Termite Coptotermes fromosanus.</title>
        <authorList>
            <person name="Itakura S."/>
            <person name="Yosikawa Y."/>
            <person name="Umezawa K."/>
        </authorList>
    </citation>
    <scope>NUCLEOTIDE SEQUENCE [LARGE SCALE GENOMIC DNA]</scope>
</reference>
<gene>
    <name evidence="8" type="ORF">Cfor_08882</name>
</gene>
<name>A0A6L2Q5B4_COPFO</name>
<dbReference type="InterPro" id="IPR018120">
    <property type="entry name" value="Glyco_hydro_1_AS"/>
</dbReference>
<dbReference type="InterPro" id="IPR017853">
    <property type="entry name" value="GH"/>
</dbReference>
<feature type="active site" description="Nucleophile" evidence="5">
    <location>
        <position position="289"/>
    </location>
</feature>
<protein>
    <recommendedName>
        <fullName evidence="2">beta-glucosidase</fullName>
        <ecNumber evidence="2">3.2.1.21</ecNumber>
    </recommendedName>
</protein>
<keyword evidence="3 6" id="KW-0378">Hydrolase</keyword>
<feature type="region of interest" description="Disordered" evidence="7">
    <location>
        <begin position="815"/>
        <end position="840"/>
    </location>
</feature>
<dbReference type="OrthoDB" id="65569at2759"/>
<dbReference type="InterPro" id="IPR033132">
    <property type="entry name" value="GH_1_N_CS"/>
</dbReference>
<sequence length="840" mass="96322">MAGWGLNTELCSTGKGESIWDRLTHDHPEAIKDKSTADVACNSYHLYKEDVRLLKDLGVHFYRFSISWPRILPTGHDNVVNQAGIDYYNNLINELIANGIQPVVTMCHWDLPQPLQDLGGWTNPLLANYFEDYARKISIACWSNWVEPTINSKEEEEAAERARQMTVGWLLHPIYSDAGDYPPVMKEWFAKKSKEEGYSRSRLPSFTKEEIEMVRGTWDYLAVNHFTTFFVYQNEEDTPLCMDYGVQTINDDKYPTASSIWLQVVPWGFRKLLNWLAKEYNNPPMLITENGFSDHGEINDTDRVDFYINYLCELLKAINVDGCNVIGYTAWSLMDNFEWASGYTETFGLFHVEMSDPDRKRTAKKSAEVFAKIIKSNTIPAEYLGVKMTAGASLSWSVRHELVTMLAVTLVAVGVTLGAARGVTNYSFPPHFLFGAATASYQIEGGWNEGGKGENIWDRLTHLHPDWIADGLNGDVAANSYHLYKEDIRALKELGMNVYRFSVAWSRVLPTGDVDVVNKVGLAYYNSLINELLANGIEPMVTMYHWDLPQPLQDIGGWPNLAIADYFEEYARVLFTHFGDRVKWWITFNEPLSFCAGYGEWRAGAPAIDAHGIGDYMAAHTVLHAHARVYHLYNKVFRKKQKGTQILQVLYQGTLLQLGWFAHPIFSAEGDYPSVMKERIFNNSMREGRTRSRLPRFNKEEVKYIKENGFSDRGELQDANRTNYLTSYLSELLKAIHEDGCNVIGYTTWSLIDNFEWLRGYTEKFGLYYVNYSDPARPRIAKDSSRVMAEIIRTRHIPHRKYVQEGDMVTEPHQSRLQENTQDTSPPSLLQSDNIRRRMQ</sequence>
<evidence type="ECO:0000256" key="5">
    <source>
        <dbReference type="PROSITE-ProRule" id="PRU10055"/>
    </source>
</evidence>
<keyword evidence="9" id="KW-1185">Reference proteome</keyword>
<dbReference type="SUPFAM" id="SSF51445">
    <property type="entry name" value="(Trans)glycosidases"/>
    <property type="match status" value="2"/>
</dbReference>
<evidence type="ECO:0000256" key="6">
    <source>
        <dbReference type="RuleBase" id="RU004468"/>
    </source>
</evidence>
<dbReference type="Pfam" id="PF00232">
    <property type="entry name" value="Glyco_hydro_1"/>
    <property type="match status" value="2"/>
</dbReference>
<dbReference type="Gene3D" id="3.20.20.80">
    <property type="entry name" value="Glycosidases"/>
    <property type="match status" value="4"/>
</dbReference>
<evidence type="ECO:0000256" key="7">
    <source>
        <dbReference type="SAM" id="MobiDB-lite"/>
    </source>
</evidence>
<keyword evidence="4 6" id="KW-0326">Glycosidase</keyword>
<dbReference type="InParanoid" id="A0A6L2Q5B4"/>
<evidence type="ECO:0000313" key="9">
    <source>
        <dbReference type="Proteomes" id="UP000502823"/>
    </source>
</evidence>
<dbReference type="PANTHER" id="PTHR10353:SF36">
    <property type="entry name" value="LP05116P"/>
    <property type="match status" value="1"/>
</dbReference>
<evidence type="ECO:0000256" key="3">
    <source>
        <dbReference type="ARBA" id="ARBA00022801"/>
    </source>
</evidence>
<dbReference type="PROSITE" id="PS00653">
    <property type="entry name" value="GLYCOSYL_HYDROL_F1_2"/>
    <property type="match status" value="1"/>
</dbReference>
<feature type="compositionally biased region" description="Polar residues" evidence="7">
    <location>
        <begin position="815"/>
        <end position="833"/>
    </location>
</feature>
<dbReference type="GO" id="GO:0008422">
    <property type="term" value="F:beta-glucosidase activity"/>
    <property type="evidence" value="ECO:0007669"/>
    <property type="project" value="TreeGrafter"/>
</dbReference>
<dbReference type="InterPro" id="IPR001360">
    <property type="entry name" value="Glyco_hydro_1"/>
</dbReference>
<dbReference type="EMBL" id="BLKM01012976">
    <property type="protein sequence ID" value="GFG38005.1"/>
    <property type="molecule type" value="Genomic_DNA"/>
</dbReference>
<evidence type="ECO:0000256" key="1">
    <source>
        <dbReference type="ARBA" id="ARBA00010838"/>
    </source>
</evidence>
<organism evidence="8 9">
    <name type="scientific">Coptotermes formosanus</name>
    <name type="common">Formosan subterranean termite</name>
    <dbReference type="NCBI Taxonomy" id="36987"/>
    <lineage>
        <taxon>Eukaryota</taxon>
        <taxon>Metazoa</taxon>
        <taxon>Ecdysozoa</taxon>
        <taxon>Arthropoda</taxon>
        <taxon>Hexapoda</taxon>
        <taxon>Insecta</taxon>
        <taxon>Pterygota</taxon>
        <taxon>Neoptera</taxon>
        <taxon>Polyneoptera</taxon>
        <taxon>Dictyoptera</taxon>
        <taxon>Blattodea</taxon>
        <taxon>Blattoidea</taxon>
        <taxon>Termitoidae</taxon>
        <taxon>Rhinotermitidae</taxon>
        <taxon>Coptotermes</taxon>
    </lineage>
</organism>
<evidence type="ECO:0000313" key="8">
    <source>
        <dbReference type="EMBL" id="GFG38005.1"/>
    </source>
</evidence>
<dbReference type="Proteomes" id="UP000502823">
    <property type="component" value="Unassembled WGS sequence"/>
</dbReference>
<dbReference type="AlphaFoldDB" id="A0A6L2Q5B4"/>
<comment type="caution">
    <text evidence="8">The sequence shown here is derived from an EMBL/GenBank/DDBJ whole genome shotgun (WGS) entry which is preliminary data.</text>
</comment>
<accession>A0A6L2Q5B4</accession>
<dbReference type="GO" id="GO:0005975">
    <property type="term" value="P:carbohydrate metabolic process"/>
    <property type="evidence" value="ECO:0007669"/>
    <property type="project" value="InterPro"/>
</dbReference>
<dbReference type="PANTHER" id="PTHR10353">
    <property type="entry name" value="GLYCOSYL HYDROLASE"/>
    <property type="match status" value="1"/>
</dbReference>
<proteinExistence type="inferred from homology"/>
<dbReference type="PROSITE" id="PS00572">
    <property type="entry name" value="GLYCOSYL_HYDROL_F1_1"/>
    <property type="match status" value="1"/>
</dbReference>
<evidence type="ECO:0000256" key="4">
    <source>
        <dbReference type="ARBA" id="ARBA00023295"/>
    </source>
</evidence>